<keyword evidence="3" id="KW-0472">Membrane</keyword>
<accession>A0A7X1DFY6</accession>
<dbReference type="InterPro" id="IPR053139">
    <property type="entry name" value="Surface_bspA-like"/>
</dbReference>
<gene>
    <name evidence="4" type="ORF">HCB47_14695</name>
</gene>
<dbReference type="Pfam" id="PF09479">
    <property type="entry name" value="Flg_new"/>
    <property type="match status" value="2"/>
</dbReference>
<dbReference type="InterPro" id="IPR042229">
    <property type="entry name" value="Listeria/Bacterioides_rpt_sf"/>
</dbReference>
<evidence type="ECO:0000313" key="5">
    <source>
        <dbReference type="Proteomes" id="UP000558070"/>
    </source>
</evidence>
<feature type="non-terminal residue" evidence="4">
    <location>
        <position position="1"/>
    </location>
</feature>
<protein>
    <submittedName>
        <fullName evidence="4">Leucine-rich repeat protein</fullName>
    </submittedName>
</protein>
<reference evidence="4 5" key="1">
    <citation type="submission" date="2020-03" db="EMBL/GenBank/DDBJ databases">
        <title>Soil Listeria distribution.</title>
        <authorList>
            <person name="Liao J."/>
            <person name="Wiedmann M."/>
        </authorList>
    </citation>
    <scope>NUCLEOTIDE SEQUENCE [LARGE SCALE GENOMIC DNA]</scope>
    <source>
        <strain evidence="4 5">FSL L7-0072</strain>
    </source>
</reference>
<feature type="compositionally biased region" description="Basic and acidic residues" evidence="2">
    <location>
        <begin position="407"/>
        <end position="420"/>
    </location>
</feature>
<evidence type="ECO:0000256" key="2">
    <source>
        <dbReference type="SAM" id="MobiDB-lite"/>
    </source>
</evidence>
<organism evidence="4 5">
    <name type="scientific">Listeria farberi</name>
    <dbReference type="NCBI Taxonomy" id="2713500"/>
    <lineage>
        <taxon>Bacteria</taxon>
        <taxon>Bacillati</taxon>
        <taxon>Bacillota</taxon>
        <taxon>Bacilli</taxon>
        <taxon>Bacillales</taxon>
        <taxon>Listeriaceae</taxon>
        <taxon>Listeria</taxon>
    </lineage>
</organism>
<evidence type="ECO:0000256" key="1">
    <source>
        <dbReference type="ARBA" id="ARBA00004196"/>
    </source>
</evidence>
<dbReference type="EMBL" id="JAARZO010000007">
    <property type="protein sequence ID" value="MBC2288861.1"/>
    <property type="molecule type" value="Genomic_DNA"/>
</dbReference>
<dbReference type="NCBIfam" id="TIGR02543">
    <property type="entry name" value="List_Bact_rpt"/>
    <property type="match status" value="2"/>
</dbReference>
<comment type="subcellular location">
    <subcellularLocation>
        <location evidence="1">Cell envelope</location>
    </subcellularLocation>
</comment>
<dbReference type="Proteomes" id="UP000558070">
    <property type="component" value="Unassembled WGS sequence"/>
</dbReference>
<dbReference type="PANTHER" id="PTHR45661:SF3">
    <property type="entry name" value="IG-LIKE DOMAIN-CONTAINING PROTEIN"/>
    <property type="match status" value="1"/>
</dbReference>
<name>A0A7X1DFY6_9LIST</name>
<dbReference type="PANTHER" id="PTHR45661">
    <property type="entry name" value="SURFACE ANTIGEN"/>
    <property type="match status" value="1"/>
</dbReference>
<feature type="transmembrane region" description="Helical" evidence="3">
    <location>
        <begin position="457"/>
        <end position="476"/>
    </location>
</feature>
<keyword evidence="3" id="KW-0812">Transmembrane</keyword>
<dbReference type="Pfam" id="PF13306">
    <property type="entry name" value="LRR_5"/>
    <property type="match status" value="1"/>
</dbReference>
<dbReference type="AlphaFoldDB" id="A0A7X1DFY6"/>
<keyword evidence="3" id="KW-1133">Transmembrane helix</keyword>
<proteinExistence type="predicted"/>
<dbReference type="InterPro" id="IPR026906">
    <property type="entry name" value="LRR_5"/>
</dbReference>
<dbReference type="RefSeq" id="WP_185608263.1">
    <property type="nucleotide sequence ID" value="NZ_JAARZO010000007.1"/>
</dbReference>
<evidence type="ECO:0000256" key="3">
    <source>
        <dbReference type="SAM" id="Phobius"/>
    </source>
</evidence>
<comment type="caution">
    <text evidence="4">The sequence shown here is derived from an EMBL/GenBank/DDBJ whole genome shotgun (WGS) entry which is preliminary data.</text>
</comment>
<evidence type="ECO:0000313" key="4">
    <source>
        <dbReference type="EMBL" id="MBC2288861.1"/>
    </source>
</evidence>
<dbReference type="InterPro" id="IPR032675">
    <property type="entry name" value="LRR_dom_sf"/>
</dbReference>
<dbReference type="Gene3D" id="2.60.40.4270">
    <property type="entry name" value="Listeria-Bacteroides repeat domain"/>
    <property type="match status" value="2"/>
</dbReference>
<dbReference type="Gene3D" id="3.80.10.10">
    <property type="entry name" value="Ribonuclease Inhibitor"/>
    <property type="match status" value="1"/>
</dbReference>
<feature type="compositionally biased region" description="Polar residues" evidence="2">
    <location>
        <begin position="421"/>
        <end position="441"/>
    </location>
</feature>
<dbReference type="GO" id="GO:0030313">
    <property type="term" value="C:cell envelope"/>
    <property type="evidence" value="ECO:0007669"/>
    <property type="project" value="UniProtKB-SubCell"/>
</dbReference>
<dbReference type="InterPro" id="IPR013378">
    <property type="entry name" value="InlB-like_B-rpt"/>
</dbReference>
<feature type="region of interest" description="Disordered" evidence="2">
    <location>
        <begin position="382"/>
        <end position="441"/>
    </location>
</feature>
<dbReference type="SUPFAM" id="SSF52058">
    <property type="entry name" value="L domain-like"/>
    <property type="match status" value="1"/>
</dbReference>
<sequence length="483" mass="53222">SVLEYSVFFDNKLTSVDIPDGVTTIDVAAFERNLLTNVDIPDGVTFIGQAAFYDNQLKSVTIPDSVTTMEAQAFQGNQLEHIRIPKGISVLEYSVFFDNKLTSVDIPDGVTTIDVAAFERNLLTNVDIPDSVTSIEEFAFYDNQLKSITIPDSVTTIGERAFQNNPDLLVYDIPTNSNIASVMSISGWGNAGVNSNATMTQAGLVRAEWNDTNRGWLRVLIPMPNVYINFYEDNTLKYAIPYSSLSAWDGVNGVWTNGLVTATSPANNPTKTGHTFTGWEDEQGDLFDFSTTQLDLNSQNEFNFYAAFEKKGYIVTFDIDGKKETQKVLFEDLIKEPEAPKKEGHKFVGWYTSPQTKATKWDFSTMGMPANDLTLHAKFTKLSDSGSESGGSEKPSKPAPPVTPEQPENKESPSDSKDKITTSNSGSLTVTSQENISTSSEASQQSKLAKLGEQNPMILQGFGLLMVISGIAFFWWKRKNAHS</sequence>